<sequence>MNNTHKKAVNADKCSDVKDASEKARVNAEAACAKAAEVAILSADSTKAIAKKACDDAKIIAKQTADTAATAAGC</sequence>
<accession>A0AC34GHF0</accession>
<evidence type="ECO:0000313" key="2">
    <source>
        <dbReference type="WBParaSite" id="ES5_v2.g29178.t1"/>
    </source>
</evidence>
<dbReference type="Proteomes" id="UP000887579">
    <property type="component" value="Unplaced"/>
</dbReference>
<name>A0AC34GHF0_9BILA</name>
<evidence type="ECO:0000313" key="1">
    <source>
        <dbReference type="Proteomes" id="UP000887579"/>
    </source>
</evidence>
<organism evidence="1 2">
    <name type="scientific">Panagrolaimus sp. ES5</name>
    <dbReference type="NCBI Taxonomy" id="591445"/>
    <lineage>
        <taxon>Eukaryota</taxon>
        <taxon>Metazoa</taxon>
        <taxon>Ecdysozoa</taxon>
        <taxon>Nematoda</taxon>
        <taxon>Chromadorea</taxon>
        <taxon>Rhabditida</taxon>
        <taxon>Tylenchina</taxon>
        <taxon>Panagrolaimomorpha</taxon>
        <taxon>Panagrolaimoidea</taxon>
        <taxon>Panagrolaimidae</taxon>
        <taxon>Panagrolaimus</taxon>
    </lineage>
</organism>
<reference evidence="2" key="1">
    <citation type="submission" date="2022-11" db="UniProtKB">
        <authorList>
            <consortium name="WormBaseParasite"/>
        </authorList>
    </citation>
    <scope>IDENTIFICATION</scope>
</reference>
<protein>
    <submittedName>
        <fullName evidence="2">Antifreeze protein</fullName>
    </submittedName>
</protein>
<dbReference type="WBParaSite" id="ES5_v2.g29178.t1">
    <property type="protein sequence ID" value="ES5_v2.g29178.t1"/>
    <property type="gene ID" value="ES5_v2.g29178"/>
</dbReference>
<proteinExistence type="predicted"/>